<dbReference type="GO" id="GO:0031012">
    <property type="term" value="C:extracellular matrix"/>
    <property type="evidence" value="ECO:0007669"/>
    <property type="project" value="TreeGrafter"/>
</dbReference>
<comment type="caution">
    <text evidence="2">The sequence shown here is derived from an EMBL/GenBank/DDBJ whole genome shotgun (WGS) entry which is preliminary data.</text>
</comment>
<dbReference type="GO" id="GO:0007508">
    <property type="term" value="P:larval heart development"/>
    <property type="evidence" value="ECO:0007669"/>
    <property type="project" value="TreeGrafter"/>
</dbReference>
<dbReference type="PANTHER" id="PTHR33395:SF22">
    <property type="entry name" value="REVERSE TRANSCRIPTASE DOMAIN-CONTAINING PROTEIN"/>
    <property type="match status" value="1"/>
</dbReference>
<organism evidence="2 3">
    <name type="scientific">Mizuhopecten yessoensis</name>
    <name type="common">Japanese scallop</name>
    <name type="synonym">Patinopecten yessoensis</name>
    <dbReference type="NCBI Taxonomy" id="6573"/>
    <lineage>
        <taxon>Eukaryota</taxon>
        <taxon>Metazoa</taxon>
        <taxon>Spiralia</taxon>
        <taxon>Lophotrochozoa</taxon>
        <taxon>Mollusca</taxon>
        <taxon>Bivalvia</taxon>
        <taxon>Autobranchia</taxon>
        <taxon>Pteriomorphia</taxon>
        <taxon>Pectinida</taxon>
        <taxon>Pectinoidea</taxon>
        <taxon>Pectinidae</taxon>
        <taxon>Mizuhopecten</taxon>
    </lineage>
</organism>
<dbReference type="AlphaFoldDB" id="A0A210Q3T0"/>
<dbReference type="Proteomes" id="UP000242188">
    <property type="component" value="Unassembled WGS sequence"/>
</dbReference>
<dbReference type="PANTHER" id="PTHR33395">
    <property type="entry name" value="TRANSCRIPTASE, PUTATIVE-RELATED-RELATED"/>
    <property type="match status" value="1"/>
</dbReference>
<protein>
    <recommendedName>
        <fullName evidence="1">Endonuclease/exonuclease/phosphatase domain-containing protein</fullName>
    </recommendedName>
</protein>
<dbReference type="SUPFAM" id="SSF56219">
    <property type="entry name" value="DNase I-like"/>
    <property type="match status" value="1"/>
</dbReference>
<gene>
    <name evidence="2" type="ORF">KP79_PYT24916</name>
</gene>
<evidence type="ECO:0000259" key="1">
    <source>
        <dbReference type="Pfam" id="PF03372"/>
    </source>
</evidence>
<evidence type="ECO:0000313" key="2">
    <source>
        <dbReference type="EMBL" id="OWF43390.1"/>
    </source>
</evidence>
<dbReference type="GO" id="GO:0061343">
    <property type="term" value="P:cell adhesion involved in heart morphogenesis"/>
    <property type="evidence" value="ECO:0007669"/>
    <property type="project" value="TreeGrafter"/>
</dbReference>
<proteinExistence type="predicted"/>
<evidence type="ECO:0000313" key="3">
    <source>
        <dbReference type="Proteomes" id="UP000242188"/>
    </source>
</evidence>
<name>A0A210Q3T0_MIZYE</name>
<dbReference type="Gene3D" id="3.60.10.10">
    <property type="entry name" value="Endonuclease/exonuclease/phosphatase"/>
    <property type="match status" value="1"/>
</dbReference>
<dbReference type="InterPro" id="IPR036691">
    <property type="entry name" value="Endo/exonu/phosph_ase_sf"/>
</dbReference>
<dbReference type="OrthoDB" id="6154567at2759"/>
<dbReference type="STRING" id="6573.A0A210Q3T0"/>
<dbReference type="InterPro" id="IPR005135">
    <property type="entry name" value="Endo/exonuclease/phosphatase"/>
</dbReference>
<accession>A0A210Q3T0</accession>
<feature type="domain" description="Endonuclease/exonuclease/phosphatase" evidence="1">
    <location>
        <begin position="31"/>
        <end position="226"/>
    </location>
</feature>
<dbReference type="EMBL" id="NEDP02005113">
    <property type="protein sequence ID" value="OWF43390.1"/>
    <property type="molecule type" value="Genomic_DNA"/>
</dbReference>
<reference evidence="2 3" key="1">
    <citation type="journal article" date="2017" name="Nat. Ecol. Evol.">
        <title>Scallop genome provides insights into evolution of bilaterian karyotype and development.</title>
        <authorList>
            <person name="Wang S."/>
            <person name="Zhang J."/>
            <person name="Jiao W."/>
            <person name="Li J."/>
            <person name="Xun X."/>
            <person name="Sun Y."/>
            <person name="Guo X."/>
            <person name="Huan P."/>
            <person name="Dong B."/>
            <person name="Zhang L."/>
            <person name="Hu X."/>
            <person name="Sun X."/>
            <person name="Wang J."/>
            <person name="Zhao C."/>
            <person name="Wang Y."/>
            <person name="Wang D."/>
            <person name="Huang X."/>
            <person name="Wang R."/>
            <person name="Lv J."/>
            <person name="Li Y."/>
            <person name="Zhang Z."/>
            <person name="Liu B."/>
            <person name="Lu W."/>
            <person name="Hui Y."/>
            <person name="Liang J."/>
            <person name="Zhou Z."/>
            <person name="Hou R."/>
            <person name="Li X."/>
            <person name="Liu Y."/>
            <person name="Li H."/>
            <person name="Ning X."/>
            <person name="Lin Y."/>
            <person name="Zhao L."/>
            <person name="Xing Q."/>
            <person name="Dou J."/>
            <person name="Li Y."/>
            <person name="Mao J."/>
            <person name="Guo H."/>
            <person name="Dou H."/>
            <person name="Li T."/>
            <person name="Mu C."/>
            <person name="Jiang W."/>
            <person name="Fu Q."/>
            <person name="Fu X."/>
            <person name="Miao Y."/>
            <person name="Liu J."/>
            <person name="Yu Q."/>
            <person name="Li R."/>
            <person name="Liao H."/>
            <person name="Li X."/>
            <person name="Kong Y."/>
            <person name="Jiang Z."/>
            <person name="Chourrout D."/>
            <person name="Li R."/>
            <person name="Bao Z."/>
        </authorList>
    </citation>
    <scope>NUCLEOTIDE SEQUENCE [LARGE SCALE GENOMIC DNA]</scope>
    <source>
        <strain evidence="2 3">PY_sf001</strain>
    </source>
</reference>
<keyword evidence="3" id="KW-1185">Reference proteome</keyword>
<sequence>MCRKFSRNYDFHVSSDKYIENLPKGMKFAHLNIYGLSNKLDQIKILLRKRTFDVLALTESKLDSSTDPPDISIHGYSAYRRDRNKHGGGVIVYVKDSLTVVDESSSIVDGMEVLVLKINQTNSSSIRCVSVYRPPSEKVDWFPQFDQIIENVSAPDQPLIVMGDFNIDELKNKRLKTQMNVYSLHQNITSPTRETTTSETLIDHIYTSDSFSCREAGVIPLGISDHHLVYAVRKVNFAHTNSDHINIKYRNFKKINVDEFKAHMAQVPWSVIEVFDSIDDSWDSFKELFYGVVDKQIPITEKRVSAKSEQWINDDVLSEMHTRDYLHEQARKSKLDTDWDLYKAARNRVVTKIKQTKRDYLDEAMLQCSKNSKDMWKKIKEFLPSSKACNAPYLNVNGENVTETIDIANAFNDYFCNIGVEIGRKFDSSLPNVQFGIKVEQKFNIPLVNSEFVKKTNIRIT</sequence>
<dbReference type="Pfam" id="PF03372">
    <property type="entry name" value="Exo_endo_phos"/>
    <property type="match status" value="1"/>
</dbReference>
<dbReference type="GO" id="GO:0003824">
    <property type="term" value="F:catalytic activity"/>
    <property type="evidence" value="ECO:0007669"/>
    <property type="project" value="InterPro"/>
</dbReference>